<accession>A0A9N8ES77</accession>
<protein>
    <submittedName>
        <fullName evidence="5">CHD3-type chromatin-remodeling factor</fullName>
    </submittedName>
</protein>
<dbReference type="AlphaFoldDB" id="A0A9N8ES77"/>
<dbReference type="SUPFAM" id="SSF52047">
    <property type="entry name" value="RNI-like"/>
    <property type="match status" value="1"/>
</dbReference>
<evidence type="ECO:0000256" key="1">
    <source>
        <dbReference type="ARBA" id="ARBA00022801"/>
    </source>
</evidence>
<keyword evidence="2" id="KW-0539">Nucleus</keyword>
<dbReference type="GO" id="GO:0042393">
    <property type="term" value="F:histone binding"/>
    <property type="evidence" value="ECO:0007669"/>
    <property type="project" value="TreeGrafter"/>
</dbReference>
<comment type="caution">
    <text evidence="5">The sequence shown here is derived from an EMBL/GenBank/DDBJ whole genome shotgun (WGS) entry which is preliminary data.</text>
</comment>
<evidence type="ECO:0000313" key="6">
    <source>
        <dbReference type="Proteomes" id="UP001153069"/>
    </source>
</evidence>
<dbReference type="GO" id="GO:0016887">
    <property type="term" value="F:ATP hydrolysis activity"/>
    <property type="evidence" value="ECO:0007669"/>
    <property type="project" value="TreeGrafter"/>
</dbReference>
<dbReference type="GO" id="GO:0000785">
    <property type="term" value="C:chromatin"/>
    <property type="evidence" value="ECO:0007669"/>
    <property type="project" value="TreeGrafter"/>
</dbReference>
<dbReference type="PROSITE" id="PS51194">
    <property type="entry name" value="HELICASE_CTER"/>
    <property type="match status" value="1"/>
</dbReference>
<evidence type="ECO:0000256" key="3">
    <source>
        <dbReference type="SAM" id="MobiDB-lite"/>
    </source>
</evidence>
<organism evidence="5 6">
    <name type="scientific">Seminavis robusta</name>
    <dbReference type="NCBI Taxonomy" id="568900"/>
    <lineage>
        <taxon>Eukaryota</taxon>
        <taxon>Sar</taxon>
        <taxon>Stramenopiles</taxon>
        <taxon>Ochrophyta</taxon>
        <taxon>Bacillariophyta</taxon>
        <taxon>Bacillariophyceae</taxon>
        <taxon>Bacillariophycidae</taxon>
        <taxon>Naviculales</taxon>
        <taxon>Naviculaceae</taxon>
        <taxon>Seminavis</taxon>
    </lineage>
</organism>
<dbReference type="PANTHER" id="PTHR45623:SF49">
    <property type="entry name" value="SWI_SNF-RELATED MATRIX-ASSOCIATED ACTIN-DEPENDENT REGULATOR OF CHROMATIN SUBFAMILY A MEMBER 5"/>
    <property type="match status" value="1"/>
</dbReference>
<dbReference type="SMART" id="SM00490">
    <property type="entry name" value="HELICc"/>
    <property type="match status" value="1"/>
</dbReference>
<dbReference type="Gene3D" id="3.80.10.10">
    <property type="entry name" value="Ribonuclease Inhibitor"/>
    <property type="match status" value="1"/>
</dbReference>
<reference evidence="5" key="1">
    <citation type="submission" date="2020-06" db="EMBL/GenBank/DDBJ databases">
        <authorList>
            <consortium name="Plant Systems Biology data submission"/>
        </authorList>
    </citation>
    <scope>NUCLEOTIDE SEQUENCE</scope>
    <source>
        <strain evidence="5">D6</strain>
    </source>
</reference>
<dbReference type="InterPro" id="IPR001650">
    <property type="entry name" value="Helicase_C-like"/>
</dbReference>
<gene>
    <name evidence="5" type="ORF">SEMRO_1796_G298080.1</name>
</gene>
<feature type="region of interest" description="Disordered" evidence="3">
    <location>
        <begin position="679"/>
        <end position="699"/>
    </location>
</feature>
<evidence type="ECO:0000313" key="5">
    <source>
        <dbReference type="EMBL" id="CAB9526217.1"/>
    </source>
</evidence>
<dbReference type="Gene3D" id="3.40.50.300">
    <property type="entry name" value="P-loop containing nucleotide triphosphate hydrolases"/>
    <property type="match status" value="1"/>
</dbReference>
<dbReference type="InterPro" id="IPR027417">
    <property type="entry name" value="P-loop_NTPase"/>
</dbReference>
<feature type="compositionally biased region" description="Low complexity" evidence="3">
    <location>
        <begin position="680"/>
        <end position="689"/>
    </location>
</feature>
<dbReference type="InterPro" id="IPR032675">
    <property type="entry name" value="LRR_dom_sf"/>
</dbReference>
<dbReference type="CDD" id="cd18793">
    <property type="entry name" value="SF2_C_SNF"/>
    <property type="match status" value="1"/>
</dbReference>
<dbReference type="EMBL" id="CAICTM010001794">
    <property type="protein sequence ID" value="CAB9526217.1"/>
    <property type="molecule type" value="Genomic_DNA"/>
</dbReference>
<feature type="domain" description="Helicase C-terminal" evidence="4">
    <location>
        <begin position="519"/>
        <end position="692"/>
    </location>
</feature>
<name>A0A9N8ES77_9STRA</name>
<dbReference type="OrthoDB" id="10252227at2759"/>
<proteinExistence type="predicted"/>
<keyword evidence="6" id="KW-1185">Reference proteome</keyword>
<sequence length="699" mass="78383">MSEQQEHLGSVNEISGSSSLDCVKLAKTIEEHPELAYKRNYSLHGFDVIPLYELVAKGANLQTVVTVYDLAPDAIESAYHEHPTSVTRPRTRKIQPGLEMLSKERSRPSVLLFLIEKYPDLVASLEVYVAGRIIRNLLCNVTHLNQEELPNLEILLQKLLDSIPKCCRFSHLHQICLLEGFSDAIIQTFAEKTLHGLHHFHMHEPIISEGYLKALRLKLPSSAHLAFGSWVRYGELFPNLINTIATYGTNLESLDLFLPSGLNDSSETRQLVCSLLKVANMPKMTRLMLKSSSSQLQQANDSLIFGDLVVAIRERSTPIPYVELSQFHLVGVSEALASLFLSPNGPMELALLRCHFEGDLQFSVTPTVDTPHATTLNRLIISKVDTSCDGLQAIVRMVSQMQSLEFLELSTRQFHEATNDGAEHILALVQQSKQLKSLNLAFFRESHLGRLWDILRPGDHRLESLGLMLLPETARISHEGPRRGTDMGRNVTSFEPGLIDLLQDNVILSSCRLKDPVINIWDPITTVEGRAEMRVRRREIDYLLKLNALGRKTAQHCSPAELAKLLTQPTDNAFSNHGLLDHPYRHYDDTAPRLFTYEFDGGFVRDRSVQRGSISVVGGLGINLATADIVILYDSDWNPQVDLQAMDRAHRIGQKKPVQVFRFVTEGTVEEKIIERADESSFSMPPSSSKAVLPSSTIR</sequence>
<evidence type="ECO:0000259" key="4">
    <source>
        <dbReference type="PROSITE" id="PS51194"/>
    </source>
</evidence>
<dbReference type="GO" id="GO:0005634">
    <property type="term" value="C:nucleus"/>
    <property type="evidence" value="ECO:0007669"/>
    <property type="project" value="TreeGrafter"/>
</dbReference>
<dbReference type="GO" id="GO:0140658">
    <property type="term" value="F:ATP-dependent chromatin remodeler activity"/>
    <property type="evidence" value="ECO:0007669"/>
    <property type="project" value="TreeGrafter"/>
</dbReference>
<dbReference type="Pfam" id="PF00271">
    <property type="entry name" value="Helicase_C"/>
    <property type="match status" value="1"/>
</dbReference>
<dbReference type="SUPFAM" id="SSF52540">
    <property type="entry name" value="P-loop containing nucleoside triphosphate hydrolases"/>
    <property type="match status" value="1"/>
</dbReference>
<dbReference type="GO" id="GO:0003677">
    <property type="term" value="F:DNA binding"/>
    <property type="evidence" value="ECO:0007669"/>
    <property type="project" value="TreeGrafter"/>
</dbReference>
<dbReference type="GO" id="GO:0034728">
    <property type="term" value="P:nucleosome organization"/>
    <property type="evidence" value="ECO:0007669"/>
    <property type="project" value="TreeGrafter"/>
</dbReference>
<dbReference type="PANTHER" id="PTHR45623">
    <property type="entry name" value="CHROMODOMAIN-HELICASE-DNA-BINDING PROTEIN 3-RELATED-RELATED"/>
    <property type="match status" value="1"/>
</dbReference>
<dbReference type="GO" id="GO:0003682">
    <property type="term" value="F:chromatin binding"/>
    <property type="evidence" value="ECO:0007669"/>
    <property type="project" value="TreeGrafter"/>
</dbReference>
<dbReference type="InterPro" id="IPR049730">
    <property type="entry name" value="SNF2/RAD54-like_C"/>
</dbReference>
<evidence type="ECO:0000256" key="2">
    <source>
        <dbReference type="ARBA" id="ARBA00023242"/>
    </source>
</evidence>
<keyword evidence="1" id="KW-0378">Hydrolase</keyword>
<dbReference type="Proteomes" id="UP001153069">
    <property type="component" value="Unassembled WGS sequence"/>
</dbReference>